<keyword evidence="14" id="KW-1185">Reference proteome</keyword>
<keyword evidence="6 11" id="KW-0508">mRNA splicing</keyword>
<evidence type="ECO:0000256" key="3">
    <source>
        <dbReference type="ARBA" id="ARBA00022664"/>
    </source>
</evidence>
<keyword evidence="8 11" id="KW-0687">Ribonucleoprotein</keyword>
<gene>
    <name evidence="13" type="ORF">Zmor_013069</name>
</gene>
<keyword evidence="4 11" id="KW-0747">Spliceosome</keyword>
<dbReference type="CDD" id="cd01722">
    <property type="entry name" value="Sm_F"/>
    <property type="match status" value="1"/>
</dbReference>
<evidence type="ECO:0000313" key="13">
    <source>
        <dbReference type="EMBL" id="KAJ3653837.1"/>
    </source>
</evidence>
<evidence type="ECO:0000256" key="11">
    <source>
        <dbReference type="PIRNR" id="PIRNR006609"/>
    </source>
</evidence>
<dbReference type="EMBL" id="JALNTZ010000004">
    <property type="protein sequence ID" value="KAJ3653837.1"/>
    <property type="molecule type" value="Genomic_DNA"/>
</dbReference>
<evidence type="ECO:0000256" key="1">
    <source>
        <dbReference type="ARBA" id="ARBA00004123"/>
    </source>
</evidence>
<evidence type="ECO:0000256" key="10">
    <source>
        <dbReference type="ARBA" id="ARBA00058057"/>
    </source>
</evidence>
<dbReference type="FunFam" id="2.30.30.100:FF:000011">
    <property type="entry name" value="small nuclear ribonucleoprotein F"/>
    <property type="match status" value="1"/>
</dbReference>
<evidence type="ECO:0000256" key="9">
    <source>
        <dbReference type="ARBA" id="ARBA00030144"/>
    </source>
</evidence>
<evidence type="ECO:0000256" key="5">
    <source>
        <dbReference type="ARBA" id="ARBA00022884"/>
    </source>
</evidence>
<reference evidence="13" key="1">
    <citation type="journal article" date="2023" name="G3 (Bethesda)">
        <title>Whole genome assemblies of Zophobas morio and Tenebrio molitor.</title>
        <authorList>
            <person name="Kaur S."/>
            <person name="Stinson S.A."/>
            <person name="diCenzo G.C."/>
        </authorList>
    </citation>
    <scope>NUCLEOTIDE SEQUENCE</scope>
    <source>
        <strain evidence="13">QUZm001</strain>
    </source>
</reference>
<evidence type="ECO:0000256" key="7">
    <source>
        <dbReference type="ARBA" id="ARBA00023242"/>
    </source>
</evidence>
<keyword evidence="7 11" id="KW-0539">Nucleus</keyword>
<keyword evidence="5 11" id="KW-0694">RNA-binding</keyword>
<evidence type="ECO:0000259" key="12">
    <source>
        <dbReference type="PROSITE" id="PS52002"/>
    </source>
</evidence>
<dbReference type="PIRSF" id="PIRSF006609">
    <property type="entry name" value="snRNP_SmF"/>
    <property type="match status" value="1"/>
</dbReference>
<dbReference type="PROSITE" id="PS52002">
    <property type="entry name" value="SM"/>
    <property type="match status" value="1"/>
</dbReference>
<dbReference type="GO" id="GO:0071013">
    <property type="term" value="C:catalytic step 2 spliceosome"/>
    <property type="evidence" value="ECO:0007669"/>
    <property type="project" value="TreeGrafter"/>
</dbReference>
<dbReference type="Pfam" id="PF01423">
    <property type="entry name" value="LSM"/>
    <property type="match status" value="1"/>
</dbReference>
<dbReference type="InterPro" id="IPR034100">
    <property type="entry name" value="Sm_F"/>
</dbReference>
<evidence type="ECO:0000256" key="6">
    <source>
        <dbReference type="ARBA" id="ARBA00023187"/>
    </source>
</evidence>
<dbReference type="PANTHER" id="PTHR11021:SF0">
    <property type="entry name" value="SMALL NUCLEAR RIBONUCLEOPROTEIN F"/>
    <property type="match status" value="1"/>
</dbReference>
<comment type="function">
    <text evidence="10 11">Plays a role in pre-mRNA splicing as a core component of the spliceosomal U1, U2, U4 and U5 small nuclear ribonucleoproteins (snRNPs), the building blocks of the spliceosome.</text>
</comment>
<protein>
    <recommendedName>
        <fullName evidence="9">Sm protein F</fullName>
    </recommendedName>
</protein>
<dbReference type="GO" id="GO:0034715">
    <property type="term" value="C:pICln-Sm protein complex"/>
    <property type="evidence" value="ECO:0007669"/>
    <property type="project" value="TreeGrafter"/>
</dbReference>
<accession>A0AA38ICL5</accession>
<evidence type="ECO:0000256" key="4">
    <source>
        <dbReference type="ARBA" id="ARBA00022728"/>
    </source>
</evidence>
<comment type="similarity">
    <text evidence="2 11">Belongs to the snRNP Sm proteins family. SmF/LSm6 subfamily.</text>
</comment>
<dbReference type="SMART" id="SM00651">
    <property type="entry name" value="Sm"/>
    <property type="match status" value="1"/>
</dbReference>
<dbReference type="InterPro" id="IPR047575">
    <property type="entry name" value="Sm"/>
</dbReference>
<dbReference type="InterPro" id="IPR010920">
    <property type="entry name" value="LSM_dom_sf"/>
</dbReference>
<dbReference type="PANTHER" id="PTHR11021">
    <property type="entry name" value="SMALL NUCLEAR RIBONUCLEOPROTEIN F SNRNP-F"/>
    <property type="match status" value="1"/>
</dbReference>
<comment type="subcellular location">
    <subcellularLocation>
        <location evidence="1 11">Nucleus</location>
    </subcellularLocation>
</comment>
<dbReference type="GO" id="GO:0003723">
    <property type="term" value="F:RNA binding"/>
    <property type="evidence" value="ECO:0007669"/>
    <property type="project" value="UniProtKB-UniRule"/>
</dbReference>
<dbReference type="GO" id="GO:0000398">
    <property type="term" value="P:mRNA splicing, via spliceosome"/>
    <property type="evidence" value="ECO:0007669"/>
    <property type="project" value="InterPro"/>
</dbReference>
<keyword evidence="3 11" id="KW-0507">mRNA processing</keyword>
<dbReference type="SUPFAM" id="SSF50182">
    <property type="entry name" value="Sm-like ribonucleoproteins"/>
    <property type="match status" value="1"/>
</dbReference>
<name>A0AA38ICL5_9CUCU</name>
<evidence type="ECO:0000256" key="8">
    <source>
        <dbReference type="ARBA" id="ARBA00023274"/>
    </source>
</evidence>
<dbReference type="Proteomes" id="UP001168821">
    <property type="component" value="Unassembled WGS sequence"/>
</dbReference>
<evidence type="ECO:0000313" key="14">
    <source>
        <dbReference type="Proteomes" id="UP001168821"/>
    </source>
</evidence>
<dbReference type="AlphaFoldDB" id="A0AA38ICL5"/>
<proteinExistence type="inferred from homology"/>
<sequence>MSTAMPINPKPFLNSLTGKAVMVKLKWGHEYKGYLVSVDGYMNLQLANTEEYIEGSMTGNLGEVLIRCNNVLFIRGAEEEDEEGETKD</sequence>
<comment type="caution">
    <text evidence="13">The sequence shown here is derived from an EMBL/GenBank/DDBJ whole genome shotgun (WGS) entry which is preliminary data.</text>
</comment>
<dbReference type="GO" id="GO:0005685">
    <property type="term" value="C:U1 snRNP"/>
    <property type="evidence" value="ECO:0007669"/>
    <property type="project" value="TreeGrafter"/>
</dbReference>
<feature type="domain" description="Sm" evidence="12">
    <location>
        <begin position="8"/>
        <end position="80"/>
    </location>
</feature>
<evidence type="ECO:0000256" key="2">
    <source>
        <dbReference type="ARBA" id="ARBA00007927"/>
    </source>
</evidence>
<dbReference type="InterPro" id="IPR001163">
    <property type="entry name" value="Sm_dom_euk/arc"/>
</dbReference>
<organism evidence="13 14">
    <name type="scientific">Zophobas morio</name>
    <dbReference type="NCBI Taxonomy" id="2755281"/>
    <lineage>
        <taxon>Eukaryota</taxon>
        <taxon>Metazoa</taxon>
        <taxon>Ecdysozoa</taxon>
        <taxon>Arthropoda</taxon>
        <taxon>Hexapoda</taxon>
        <taxon>Insecta</taxon>
        <taxon>Pterygota</taxon>
        <taxon>Neoptera</taxon>
        <taxon>Endopterygota</taxon>
        <taxon>Coleoptera</taxon>
        <taxon>Polyphaga</taxon>
        <taxon>Cucujiformia</taxon>
        <taxon>Tenebrionidae</taxon>
        <taxon>Zophobas</taxon>
    </lineage>
</organism>
<dbReference type="Gene3D" id="2.30.30.100">
    <property type="match status" value="1"/>
</dbReference>
<dbReference type="InterPro" id="IPR016487">
    <property type="entry name" value="Lsm6/sSmF"/>
</dbReference>